<dbReference type="SUPFAM" id="SSF55729">
    <property type="entry name" value="Acyl-CoA N-acyltransferases (Nat)"/>
    <property type="match status" value="1"/>
</dbReference>
<dbReference type="PROSITE" id="PS51186">
    <property type="entry name" value="GNAT"/>
    <property type="match status" value="1"/>
</dbReference>
<dbReference type="OrthoDB" id="95438at2"/>
<dbReference type="eggNOG" id="COG0456">
    <property type="taxonomic scope" value="Bacteria"/>
</dbReference>
<feature type="domain" description="N-acetyltransferase" evidence="1">
    <location>
        <begin position="4"/>
        <end position="156"/>
    </location>
</feature>
<name>E9SCQ9_RUMAL</name>
<accession>E9SCQ9</accession>
<dbReference type="Proteomes" id="UP000004259">
    <property type="component" value="Unassembled WGS sequence"/>
</dbReference>
<dbReference type="RefSeq" id="WP_002849972.1">
    <property type="nucleotide sequence ID" value="NZ_ADKM02000085.1"/>
</dbReference>
<dbReference type="EMBL" id="ADKM02000085">
    <property type="protein sequence ID" value="EGC02910.1"/>
    <property type="molecule type" value="Genomic_DNA"/>
</dbReference>
<dbReference type="InterPro" id="IPR016181">
    <property type="entry name" value="Acyl_CoA_acyltransferase"/>
</dbReference>
<dbReference type="InterPro" id="IPR000182">
    <property type="entry name" value="GNAT_dom"/>
</dbReference>
<evidence type="ECO:0000259" key="1">
    <source>
        <dbReference type="PROSITE" id="PS51186"/>
    </source>
</evidence>
<gene>
    <name evidence="2" type="ORF">CUS_6663</name>
</gene>
<proteinExistence type="predicted"/>
<dbReference type="Gene3D" id="3.40.630.30">
    <property type="match status" value="1"/>
</dbReference>
<reference evidence="2 3" key="1">
    <citation type="submission" date="2011-02" db="EMBL/GenBank/DDBJ databases">
        <authorList>
            <person name="Nelson K.E."/>
            <person name="Sutton G."/>
            <person name="Torralba M."/>
            <person name="Durkin S."/>
            <person name="Harkins D."/>
            <person name="Montgomery R."/>
            <person name="Ziemer C."/>
            <person name="Klaassens E."/>
            <person name="Ocuiv P."/>
            <person name="Morrison M."/>
        </authorList>
    </citation>
    <scope>NUCLEOTIDE SEQUENCE [LARGE SCALE GENOMIC DNA]</scope>
    <source>
        <strain evidence="2 3">8</strain>
    </source>
</reference>
<dbReference type="AlphaFoldDB" id="E9SCQ9"/>
<evidence type="ECO:0000313" key="3">
    <source>
        <dbReference type="Proteomes" id="UP000004259"/>
    </source>
</evidence>
<dbReference type="STRING" id="246199.CUS_6663"/>
<evidence type="ECO:0000313" key="2">
    <source>
        <dbReference type="EMBL" id="EGC02910.1"/>
    </source>
</evidence>
<protein>
    <submittedName>
        <fullName evidence="2">Acetyltransferase, GNAT family</fullName>
    </submittedName>
</protein>
<keyword evidence="3" id="KW-1185">Reference proteome</keyword>
<dbReference type="GO" id="GO:0016747">
    <property type="term" value="F:acyltransferase activity, transferring groups other than amino-acyl groups"/>
    <property type="evidence" value="ECO:0007669"/>
    <property type="project" value="InterPro"/>
</dbReference>
<keyword evidence="2" id="KW-0808">Transferase</keyword>
<sequence>MYNVILREMTKYDIEKCTQIGFSAFGTSAVMQSLYHYESYFKGFIESRERYAFCIETNGKTAGFMTVQEIPSLMGGITIYIDDIAVEKKCQRKGIGTAAIKQLFAMFPDENVNFMLKTMPDIPAYKLYDRLGFMDMNMSVMEKSLITQYIKKLRMENESLKKELEET</sequence>
<organism evidence="2 3">
    <name type="scientific">Ruminococcus albus 8</name>
    <dbReference type="NCBI Taxonomy" id="246199"/>
    <lineage>
        <taxon>Bacteria</taxon>
        <taxon>Bacillati</taxon>
        <taxon>Bacillota</taxon>
        <taxon>Clostridia</taxon>
        <taxon>Eubacteriales</taxon>
        <taxon>Oscillospiraceae</taxon>
        <taxon>Ruminococcus</taxon>
    </lineage>
</organism>
<comment type="caution">
    <text evidence="2">The sequence shown here is derived from an EMBL/GenBank/DDBJ whole genome shotgun (WGS) entry which is preliminary data.</text>
</comment>
<dbReference type="Pfam" id="PF00583">
    <property type="entry name" value="Acetyltransf_1"/>
    <property type="match status" value="1"/>
</dbReference>
<dbReference type="CDD" id="cd04301">
    <property type="entry name" value="NAT_SF"/>
    <property type="match status" value="1"/>
</dbReference>